<feature type="transmembrane region" description="Helical" evidence="1">
    <location>
        <begin position="131"/>
        <end position="151"/>
    </location>
</feature>
<dbReference type="HOGENOM" id="CLU_1248303_0_0_2"/>
<reference evidence="2 3" key="1">
    <citation type="journal article" date="2014" name="Int. J. Syst. Evol. Microbiol.">
        <title>Methanobacterium paludis sp. nov. and a novel strain of Methanobacterium lacus isolated from northern peatlands.</title>
        <authorList>
            <person name="Cadillo-Quiroz H."/>
            <person name="Brauer S.L."/>
            <person name="Goodson N."/>
            <person name="Yavitt J.B."/>
            <person name="Zinder S.H."/>
        </authorList>
    </citation>
    <scope>NUCLEOTIDE SEQUENCE [LARGE SCALE GENOMIC DNA]</scope>
    <source>
        <strain evidence="3">DSM 25820 / JCM 18151 / SWAN1</strain>
    </source>
</reference>
<evidence type="ECO:0000256" key="1">
    <source>
        <dbReference type="SAM" id="Phobius"/>
    </source>
</evidence>
<keyword evidence="1" id="KW-1133">Transmembrane helix</keyword>
<keyword evidence="1" id="KW-0812">Transmembrane</keyword>
<evidence type="ECO:0000313" key="2">
    <source>
        <dbReference type="EMBL" id="AEG19131.1"/>
    </source>
</evidence>
<keyword evidence="1" id="KW-0472">Membrane</keyword>
<organism evidence="2 3">
    <name type="scientific">Methanobacterium paludis (strain DSM 25820 / JCM 18151 / SWAN1)</name>
    <dbReference type="NCBI Taxonomy" id="868131"/>
    <lineage>
        <taxon>Archaea</taxon>
        <taxon>Methanobacteriati</taxon>
        <taxon>Methanobacteriota</taxon>
        <taxon>Methanomada group</taxon>
        <taxon>Methanobacteria</taxon>
        <taxon>Methanobacteriales</taxon>
        <taxon>Methanobacteriaceae</taxon>
        <taxon>Methanobacterium</taxon>
    </lineage>
</organism>
<dbReference type="AlphaFoldDB" id="F6D3F5"/>
<name>F6D3F5_METPW</name>
<dbReference type="Proteomes" id="UP000009231">
    <property type="component" value="Chromosome"/>
</dbReference>
<dbReference type="EMBL" id="CP002772">
    <property type="protein sequence ID" value="AEG19131.1"/>
    <property type="molecule type" value="Genomic_DNA"/>
</dbReference>
<accession>F6D3F5</accession>
<evidence type="ECO:0000313" key="3">
    <source>
        <dbReference type="Proteomes" id="UP000009231"/>
    </source>
</evidence>
<gene>
    <name evidence="2" type="ordered locus">MSWAN_2123</name>
</gene>
<dbReference type="eggNOG" id="arCOG12943">
    <property type="taxonomic scope" value="Archaea"/>
</dbReference>
<dbReference type="OrthoDB" id="233230at2157"/>
<dbReference type="KEGG" id="mew:MSWAN_2123"/>
<feature type="transmembrane region" description="Helical" evidence="1">
    <location>
        <begin position="102"/>
        <end position="119"/>
    </location>
</feature>
<feature type="transmembrane region" description="Helical" evidence="1">
    <location>
        <begin position="163"/>
        <end position="179"/>
    </location>
</feature>
<dbReference type="STRING" id="868131.MSWAN_2123"/>
<proteinExistence type="predicted"/>
<sequence length="221" mass="25618">MVNDDMLYCIQCGGKIKKDSDRCEHCGALFGKPLSEIKRELNEENVDNNIHNKIKYSNVQSVGRLTLFMVVTAGFYEFYWFYRNWKDLKAHKNLNIHVKLRTLAMFVPIVDLFFAGSQFKNINDYARESGVKIYSFWFVFLLWAIFEYMSSVLGVFDGITMDIVSWILTFAVVIPLIMAQKTLNSYWEKEQGNLPKRKISYGEILVLIFGILLTIIGLFGS</sequence>
<keyword evidence="3" id="KW-1185">Reference proteome</keyword>
<feature type="transmembrane region" description="Helical" evidence="1">
    <location>
        <begin position="62"/>
        <end position="82"/>
    </location>
</feature>
<dbReference type="GeneID" id="10669646"/>
<dbReference type="RefSeq" id="WP_013826630.1">
    <property type="nucleotide sequence ID" value="NC_015574.1"/>
</dbReference>
<feature type="transmembrane region" description="Helical" evidence="1">
    <location>
        <begin position="200"/>
        <end position="220"/>
    </location>
</feature>
<protein>
    <submittedName>
        <fullName evidence="2">Uncharacterized protein</fullName>
    </submittedName>
</protein>